<reference evidence="2 3" key="1">
    <citation type="submission" date="2014-04" db="EMBL/GenBank/DDBJ databases">
        <authorList>
            <consortium name="DOE Joint Genome Institute"/>
            <person name="Kuo A."/>
            <person name="Kohler A."/>
            <person name="Nagy L.G."/>
            <person name="Floudas D."/>
            <person name="Copeland A."/>
            <person name="Barry K.W."/>
            <person name="Cichocki N."/>
            <person name="Veneault-Fourrey C."/>
            <person name="LaButti K."/>
            <person name="Lindquist E.A."/>
            <person name="Lipzen A."/>
            <person name="Lundell T."/>
            <person name="Morin E."/>
            <person name="Murat C."/>
            <person name="Sun H."/>
            <person name="Tunlid A."/>
            <person name="Henrissat B."/>
            <person name="Grigoriev I.V."/>
            <person name="Hibbett D.S."/>
            <person name="Martin F."/>
            <person name="Nordberg H.P."/>
            <person name="Cantor M.N."/>
            <person name="Hua S.X."/>
        </authorList>
    </citation>
    <scope>NUCLEOTIDE SEQUENCE [LARGE SCALE GENOMIC DNA]</scope>
    <source>
        <strain evidence="2 3">Foug A</strain>
    </source>
</reference>
<evidence type="ECO:0000313" key="2">
    <source>
        <dbReference type="EMBL" id="KIM58670.1"/>
    </source>
</evidence>
<feature type="compositionally biased region" description="Polar residues" evidence="1">
    <location>
        <begin position="1"/>
        <end position="13"/>
    </location>
</feature>
<proteinExistence type="predicted"/>
<gene>
    <name evidence="2" type="ORF">SCLCIDRAFT_27832</name>
</gene>
<name>A0A0C3DD96_9AGAM</name>
<reference evidence="3" key="2">
    <citation type="submission" date="2015-01" db="EMBL/GenBank/DDBJ databases">
        <title>Evolutionary Origins and Diversification of the Mycorrhizal Mutualists.</title>
        <authorList>
            <consortium name="DOE Joint Genome Institute"/>
            <consortium name="Mycorrhizal Genomics Consortium"/>
            <person name="Kohler A."/>
            <person name="Kuo A."/>
            <person name="Nagy L.G."/>
            <person name="Floudas D."/>
            <person name="Copeland A."/>
            <person name="Barry K.W."/>
            <person name="Cichocki N."/>
            <person name="Veneault-Fourrey C."/>
            <person name="LaButti K."/>
            <person name="Lindquist E.A."/>
            <person name="Lipzen A."/>
            <person name="Lundell T."/>
            <person name="Morin E."/>
            <person name="Murat C."/>
            <person name="Riley R."/>
            <person name="Ohm R."/>
            <person name="Sun H."/>
            <person name="Tunlid A."/>
            <person name="Henrissat B."/>
            <person name="Grigoriev I.V."/>
            <person name="Hibbett D.S."/>
            <person name="Martin F."/>
        </authorList>
    </citation>
    <scope>NUCLEOTIDE SEQUENCE [LARGE SCALE GENOMIC DNA]</scope>
    <source>
        <strain evidence="3">Foug A</strain>
    </source>
</reference>
<evidence type="ECO:0000313" key="3">
    <source>
        <dbReference type="Proteomes" id="UP000053989"/>
    </source>
</evidence>
<organism evidence="2 3">
    <name type="scientific">Scleroderma citrinum Foug A</name>
    <dbReference type="NCBI Taxonomy" id="1036808"/>
    <lineage>
        <taxon>Eukaryota</taxon>
        <taxon>Fungi</taxon>
        <taxon>Dikarya</taxon>
        <taxon>Basidiomycota</taxon>
        <taxon>Agaricomycotina</taxon>
        <taxon>Agaricomycetes</taxon>
        <taxon>Agaricomycetidae</taxon>
        <taxon>Boletales</taxon>
        <taxon>Sclerodermatineae</taxon>
        <taxon>Sclerodermataceae</taxon>
        <taxon>Scleroderma</taxon>
    </lineage>
</organism>
<keyword evidence="3" id="KW-1185">Reference proteome</keyword>
<evidence type="ECO:0000256" key="1">
    <source>
        <dbReference type="SAM" id="MobiDB-lite"/>
    </source>
</evidence>
<feature type="compositionally biased region" description="Pro residues" evidence="1">
    <location>
        <begin position="148"/>
        <end position="157"/>
    </location>
</feature>
<sequence>MTAPSGPSTTDAQTFMPIGSPVSIPHAVSLPVISCPSSPSLDVPSPDGHDQACLSTLPTVPSVDHSSCVPSPALPNQQDVSALPPVPSMELSPSQPSSMLPINTCIVMTPTVKASGHISESPTLAPTVQDPTSSILVSNGGDEDYSPPSCPPPPMPPMEDSMVVDSLAHPPPPLWSVPRMHQVLLRRMPQAPLIAVKDVREICKWTD</sequence>
<feature type="compositionally biased region" description="Polar residues" evidence="1">
    <location>
        <begin position="118"/>
        <end position="137"/>
    </location>
</feature>
<dbReference type="HOGENOM" id="CLU_1327084_0_0_1"/>
<dbReference type="EMBL" id="KN822082">
    <property type="protein sequence ID" value="KIM58670.1"/>
    <property type="molecule type" value="Genomic_DNA"/>
</dbReference>
<feature type="region of interest" description="Disordered" evidence="1">
    <location>
        <begin position="116"/>
        <end position="161"/>
    </location>
</feature>
<protein>
    <submittedName>
        <fullName evidence="2">Uncharacterized protein</fullName>
    </submittedName>
</protein>
<accession>A0A0C3DD96</accession>
<feature type="region of interest" description="Disordered" evidence="1">
    <location>
        <begin position="1"/>
        <end position="20"/>
    </location>
</feature>
<dbReference type="InParanoid" id="A0A0C3DD96"/>
<dbReference type="Proteomes" id="UP000053989">
    <property type="component" value="Unassembled WGS sequence"/>
</dbReference>
<dbReference type="AlphaFoldDB" id="A0A0C3DD96"/>